<dbReference type="InterPro" id="IPR050415">
    <property type="entry name" value="MRET"/>
</dbReference>
<organism evidence="3 4">
    <name type="scientific">Candidatus Sysuiplasma superficiale</name>
    <dbReference type="NCBI Taxonomy" id="2823368"/>
    <lineage>
        <taxon>Archaea</taxon>
        <taxon>Methanobacteriati</taxon>
        <taxon>Thermoplasmatota</taxon>
        <taxon>Thermoplasmata</taxon>
        <taxon>Candidatus Sysuiplasmatales</taxon>
        <taxon>Candidatus Sysuiplasmataceae</taxon>
        <taxon>Candidatus Sysuiplasma</taxon>
    </lineage>
</organism>
<dbReference type="EMBL" id="JAHEAC010000049">
    <property type="protein sequence ID" value="MBX8644265.1"/>
    <property type="molecule type" value="Genomic_DNA"/>
</dbReference>
<dbReference type="GO" id="GO:0016491">
    <property type="term" value="F:oxidoreductase activity"/>
    <property type="evidence" value="ECO:0007669"/>
    <property type="project" value="InterPro"/>
</dbReference>
<dbReference type="AlphaFoldDB" id="A0A8J7YPR8"/>
<evidence type="ECO:0000313" key="2">
    <source>
        <dbReference type="EMBL" id="MBX8631193.1"/>
    </source>
</evidence>
<dbReference type="Gene3D" id="2.40.30.10">
    <property type="entry name" value="Translation factors"/>
    <property type="match status" value="1"/>
</dbReference>
<dbReference type="Proteomes" id="UP000716004">
    <property type="component" value="Unassembled WGS sequence"/>
</dbReference>
<protein>
    <submittedName>
        <fullName evidence="3">Oxidoreductase</fullName>
    </submittedName>
</protein>
<dbReference type="PRINTS" id="PR00410">
    <property type="entry name" value="PHEHYDRXLASE"/>
</dbReference>
<evidence type="ECO:0000313" key="3">
    <source>
        <dbReference type="EMBL" id="MBX8644265.1"/>
    </source>
</evidence>
<dbReference type="InterPro" id="IPR017927">
    <property type="entry name" value="FAD-bd_FR_type"/>
</dbReference>
<gene>
    <name evidence="2" type="ORF">J9259_01530</name>
    <name evidence="3" type="ORF">KIY12_06035</name>
</gene>
<evidence type="ECO:0000259" key="1">
    <source>
        <dbReference type="PROSITE" id="PS51384"/>
    </source>
</evidence>
<dbReference type="Proteomes" id="UP000750197">
    <property type="component" value="Unassembled WGS sequence"/>
</dbReference>
<reference evidence="3" key="1">
    <citation type="submission" date="2021-05" db="EMBL/GenBank/DDBJ databases">
        <title>Genomic insights into ecological role and evolution of a novel Thermoplasmata order Candidatus Sysuiplasmatales.</title>
        <authorList>
            <person name="Yuan Y."/>
        </authorList>
    </citation>
    <scope>NUCLEOTIDE SEQUENCE</scope>
    <source>
        <strain evidence="3">TUT19-bin139</strain>
        <strain evidence="2">YP2-bin.285</strain>
    </source>
</reference>
<dbReference type="InterPro" id="IPR008333">
    <property type="entry name" value="Cbr1-like_FAD-bd_dom"/>
</dbReference>
<dbReference type="InterPro" id="IPR039261">
    <property type="entry name" value="FNR_nucleotide-bd"/>
</dbReference>
<name>A0A8J7YPR8_9ARCH</name>
<dbReference type="SUPFAM" id="SSF52343">
    <property type="entry name" value="Ferredoxin reductase-like, C-terminal NADP-linked domain"/>
    <property type="match status" value="1"/>
</dbReference>
<dbReference type="InterPro" id="IPR001709">
    <property type="entry name" value="Flavoprot_Pyr_Nucl_cyt_Rdtase"/>
</dbReference>
<dbReference type="Pfam" id="PF00175">
    <property type="entry name" value="NAD_binding_1"/>
    <property type="match status" value="1"/>
</dbReference>
<dbReference type="PANTHER" id="PTHR47354">
    <property type="entry name" value="NADH OXIDOREDUCTASE HCR"/>
    <property type="match status" value="1"/>
</dbReference>
<evidence type="ECO:0000313" key="4">
    <source>
        <dbReference type="Proteomes" id="UP000750197"/>
    </source>
</evidence>
<feature type="domain" description="FAD-binding FR-type" evidence="1">
    <location>
        <begin position="19"/>
        <end position="123"/>
    </location>
</feature>
<sequence length="254" mass="28733">MAEASVQTGTTVQAAPRRRVTRGEYVVAFNEETNPDVNVLRFNPTNGQMFDFDAGQFVSVSAVKPDGKRIARDYSIFSPPAFRDGFELCVKRVQGGFMSNYLCDLKKGDKINAIGPMGAFTIRKPLPPEIFFVSTGTGVAPFRAMAETLLSQGVKEQIYLIFGTRHPEDIIYRSYFEELESKYENFHYLPTLSRADDTWKGHRGHVQETLKKYLQDPAQKDIYICGLQIMVDQVKDLAVSSGVSPNHVYYERYD</sequence>
<dbReference type="InterPro" id="IPR001433">
    <property type="entry name" value="OxRdtase_FAD/NAD-bd"/>
</dbReference>
<dbReference type="PRINTS" id="PR00371">
    <property type="entry name" value="FPNCR"/>
</dbReference>
<dbReference type="Gene3D" id="3.40.50.80">
    <property type="entry name" value="Nucleotide-binding domain of ferredoxin-NADP reductase (FNR) module"/>
    <property type="match status" value="1"/>
</dbReference>
<dbReference type="EMBL" id="JAGVSJ010000002">
    <property type="protein sequence ID" value="MBX8631193.1"/>
    <property type="molecule type" value="Genomic_DNA"/>
</dbReference>
<comment type="caution">
    <text evidence="3">The sequence shown here is derived from an EMBL/GenBank/DDBJ whole genome shotgun (WGS) entry which is preliminary data.</text>
</comment>
<dbReference type="InterPro" id="IPR017938">
    <property type="entry name" value="Riboflavin_synthase-like_b-brl"/>
</dbReference>
<dbReference type="Pfam" id="PF00970">
    <property type="entry name" value="FAD_binding_6"/>
    <property type="match status" value="1"/>
</dbReference>
<dbReference type="PROSITE" id="PS51384">
    <property type="entry name" value="FAD_FR"/>
    <property type="match status" value="1"/>
</dbReference>
<dbReference type="PANTHER" id="PTHR47354:SF5">
    <property type="entry name" value="PROTEIN RFBI"/>
    <property type="match status" value="1"/>
</dbReference>
<dbReference type="SUPFAM" id="SSF63380">
    <property type="entry name" value="Riboflavin synthase domain-like"/>
    <property type="match status" value="1"/>
</dbReference>
<proteinExistence type="predicted"/>
<accession>A0A8J7YPR8</accession>